<dbReference type="NCBIfam" id="TIGR01484">
    <property type="entry name" value="HAD-SF-IIB"/>
    <property type="match status" value="1"/>
</dbReference>
<dbReference type="Gene3D" id="3.30.1240.10">
    <property type="match status" value="1"/>
</dbReference>
<organism evidence="1 2">
    <name type="scientific">Weissella halotolerans DSM 20190</name>
    <dbReference type="NCBI Taxonomy" id="1123500"/>
    <lineage>
        <taxon>Bacteria</taxon>
        <taxon>Bacillati</taxon>
        <taxon>Bacillota</taxon>
        <taxon>Bacilli</taxon>
        <taxon>Lactobacillales</taxon>
        <taxon>Lactobacillaceae</taxon>
        <taxon>Weissella</taxon>
    </lineage>
</organism>
<dbReference type="OrthoDB" id="9814970at2"/>
<dbReference type="EMBL" id="JQAX01000004">
    <property type="protein sequence ID" value="KRN31306.1"/>
    <property type="molecule type" value="Genomic_DNA"/>
</dbReference>
<dbReference type="RefSeq" id="WP_022791954.1">
    <property type="nucleotide sequence ID" value="NZ_ATUU01000004.1"/>
</dbReference>
<dbReference type="Gene3D" id="3.40.50.1000">
    <property type="entry name" value="HAD superfamily/HAD-like"/>
    <property type="match status" value="1"/>
</dbReference>
<keyword evidence="1" id="KW-0378">Hydrolase</keyword>
<dbReference type="SFLD" id="SFLDG01140">
    <property type="entry name" value="C2.B:_Phosphomannomutase_and_P"/>
    <property type="match status" value="1"/>
</dbReference>
<dbReference type="NCBIfam" id="TIGR00099">
    <property type="entry name" value="Cof-subfamily"/>
    <property type="match status" value="1"/>
</dbReference>
<dbReference type="AlphaFoldDB" id="A0A0R2G1Q1"/>
<dbReference type="GO" id="GO:0005829">
    <property type="term" value="C:cytosol"/>
    <property type="evidence" value="ECO:0007669"/>
    <property type="project" value="TreeGrafter"/>
</dbReference>
<dbReference type="PANTHER" id="PTHR10000">
    <property type="entry name" value="PHOSPHOSERINE PHOSPHATASE"/>
    <property type="match status" value="1"/>
</dbReference>
<gene>
    <name evidence="1" type="ORF">IV68_GL001191</name>
</gene>
<dbReference type="GO" id="GO:0016791">
    <property type="term" value="F:phosphatase activity"/>
    <property type="evidence" value="ECO:0007669"/>
    <property type="project" value="TreeGrafter"/>
</dbReference>
<dbReference type="PATRIC" id="fig|1123500.6.peg.1191"/>
<evidence type="ECO:0000313" key="2">
    <source>
        <dbReference type="Proteomes" id="UP000051296"/>
    </source>
</evidence>
<comment type="caution">
    <text evidence="1">The sequence shown here is derived from an EMBL/GenBank/DDBJ whole genome shotgun (WGS) entry which is preliminary data.</text>
</comment>
<accession>A0A0R2G1Q1</accession>
<dbReference type="SUPFAM" id="SSF56784">
    <property type="entry name" value="HAD-like"/>
    <property type="match status" value="1"/>
</dbReference>
<evidence type="ECO:0000313" key="1">
    <source>
        <dbReference type="EMBL" id="KRN31306.1"/>
    </source>
</evidence>
<dbReference type="eggNOG" id="COG0561">
    <property type="taxonomic scope" value="Bacteria"/>
</dbReference>
<dbReference type="GO" id="GO:0000287">
    <property type="term" value="F:magnesium ion binding"/>
    <property type="evidence" value="ECO:0007669"/>
    <property type="project" value="TreeGrafter"/>
</dbReference>
<proteinExistence type="predicted"/>
<protein>
    <submittedName>
        <fullName evidence="1">HAD superfamily hydrolase</fullName>
    </submittedName>
</protein>
<dbReference type="PROSITE" id="PS01229">
    <property type="entry name" value="COF_2"/>
    <property type="match status" value="1"/>
</dbReference>
<dbReference type="InterPro" id="IPR000150">
    <property type="entry name" value="Cof"/>
</dbReference>
<dbReference type="PANTHER" id="PTHR10000:SF53">
    <property type="entry name" value="5-AMINO-6-(5-PHOSPHO-D-RIBITYLAMINO)URACIL PHOSPHATASE YBJI-RELATED"/>
    <property type="match status" value="1"/>
</dbReference>
<name>A0A0R2G1Q1_9LACO</name>
<keyword evidence="2" id="KW-1185">Reference proteome</keyword>
<sequence>MTIKLIATDMDGTLLRDDRTYDAAKLRQLLDEMQARGIRFVAASGNQYSKLRDYFKPVGPDQITYISDNGALVSDQGQILAKETLTRDQIKRILEWNKEHNGLTANMIILSGIHGAYVSNHATDDMIRMTKLFYPNVYQVERFLDVNDDIFRVSLIWDEHEDVKEHIKKLRVAFGDELHTTGSGFGSVDILAPGVNKKTGLVELAKLWQIKPEEMVAFGDNDNDLEMLRYVKHPFVMPNAAPFMHKRIATQALNDNNHNGVVDTIEAILADGLTELSN</sequence>
<dbReference type="InterPro" id="IPR036412">
    <property type="entry name" value="HAD-like_sf"/>
</dbReference>
<dbReference type="Proteomes" id="UP000051296">
    <property type="component" value="Unassembled WGS sequence"/>
</dbReference>
<dbReference type="InterPro" id="IPR006379">
    <property type="entry name" value="HAD-SF_hydro_IIB"/>
</dbReference>
<dbReference type="STRING" id="1123500.GCA_000420365_01242"/>
<dbReference type="Pfam" id="PF08282">
    <property type="entry name" value="Hydrolase_3"/>
    <property type="match status" value="1"/>
</dbReference>
<dbReference type="InParanoid" id="A0A0R2G1Q1"/>
<dbReference type="InterPro" id="IPR023214">
    <property type="entry name" value="HAD_sf"/>
</dbReference>
<dbReference type="CDD" id="cd07518">
    <property type="entry name" value="HAD_YbiV-Like"/>
    <property type="match status" value="1"/>
</dbReference>
<reference evidence="1 2" key="1">
    <citation type="journal article" date="2015" name="Genome Announc.">
        <title>Expanding the biotechnology potential of lactobacilli through comparative genomics of 213 strains and associated genera.</title>
        <authorList>
            <person name="Sun Z."/>
            <person name="Harris H.M."/>
            <person name="McCann A."/>
            <person name="Guo C."/>
            <person name="Argimon S."/>
            <person name="Zhang W."/>
            <person name="Yang X."/>
            <person name="Jeffery I.B."/>
            <person name="Cooney J.C."/>
            <person name="Kagawa T.F."/>
            <person name="Liu W."/>
            <person name="Song Y."/>
            <person name="Salvetti E."/>
            <person name="Wrobel A."/>
            <person name="Rasinkangas P."/>
            <person name="Parkhill J."/>
            <person name="Rea M.C."/>
            <person name="O'Sullivan O."/>
            <person name="Ritari J."/>
            <person name="Douillard F.P."/>
            <person name="Paul Ross R."/>
            <person name="Yang R."/>
            <person name="Briner A.E."/>
            <person name="Felis G.E."/>
            <person name="de Vos W.M."/>
            <person name="Barrangou R."/>
            <person name="Klaenhammer T.R."/>
            <person name="Caufield P.W."/>
            <person name="Cui Y."/>
            <person name="Zhang H."/>
            <person name="O'Toole P.W."/>
        </authorList>
    </citation>
    <scope>NUCLEOTIDE SEQUENCE [LARGE SCALE GENOMIC DNA]</scope>
    <source>
        <strain evidence="1 2">DSM 20190</strain>
    </source>
</reference>
<dbReference type="SFLD" id="SFLDS00003">
    <property type="entry name" value="Haloacid_Dehalogenase"/>
    <property type="match status" value="1"/>
</dbReference>